<comment type="caution">
    <text evidence="1">The sequence shown here is derived from an EMBL/GenBank/DDBJ whole genome shotgun (WGS) entry which is preliminary data.</text>
</comment>
<reference evidence="1 2" key="1">
    <citation type="journal article" date="2016" name="Nat. Commun.">
        <title>Thousands of microbial genomes shed light on interconnected biogeochemical processes in an aquifer system.</title>
        <authorList>
            <person name="Anantharaman K."/>
            <person name="Brown C.T."/>
            <person name="Hug L.A."/>
            <person name="Sharon I."/>
            <person name="Castelle C.J."/>
            <person name="Probst A.J."/>
            <person name="Thomas B.C."/>
            <person name="Singh A."/>
            <person name="Wilkins M.J."/>
            <person name="Karaoz U."/>
            <person name="Brodie E.L."/>
            <person name="Williams K.H."/>
            <person name="Hubbard S.S."/>
            <person name="Banfield J.F."/>
        </authorList>
    </citation>
    <scope>NUCLEOTIDE SEQUENCE [LARGE SCALE GENOMIC DNA]</scope>
</reference>
<dbReference type="STRING" id="1798382.A3D77_06735"/>
<evidence type="ECO:0000313" key="1">
    <source>
        <dbReference type="EMBL" id="OGG15514.1"/>
    </source>
</evidence>
<gene>
    <name evidence="1" type="ORF">A3D77_06735</name>
</gene>
<dbReference type="EMBL" id="MFJL01000024">
    <property type="protein sequence ID" value="OGG15514.1"/>
    <property type="molecule type" value="Genomic_DNA"/>
</dbReference>
<organism evidence="1 2">
    <name type="scientific">Candidatus Gottesmanbacteria bacterium RIFCSPHIGHO2_02_FULL_39_11</name>
    <dbReference type="NCBI Taxonomy" id="1798382"/>
    <lineage>
        <taxon>Bacteria</taxon>
        <taxon>Candidatus Gottesmaniibacteriota</taxon>
    </lineage>
</organism>
<dbReference type="AlphaFoldDB" id="A0A1F5ZT47"/>
<proteinExistence type="predicted"/>
<dbReference type="Proteomes" id="UP000176923">
    <property type="component" value="Unassembled WGS sequence"/>
</dbReference>
<sequence length="99" mass="11642">MAFSIKFNEEKNQLLKATRRVSFEDVLEALKKKNLLADIAHPSQKHPRQQLYVVRIKDYAYAVPYITDTKKQEIFLKTIYPSRILTKIYLKGGNNEKNK</sequence>
<protein>
    <recommendedName>
        <fullName evidence="3">Toxin</fullName>
    </recommendedName>
</protein>
<evidence type="ECO:0008006" key="3">
    <source>
        <dbReference type="Google" id="ProtNLM"/>
    </source>
</evidence>
<evidence type="ECO:0000313" key="2">
    <source>
        <dbReference type="Proteomes" id="UP000176923"/>
    </source>
</evidence>
<name>A0A1F5ZT47_9BACT</name>
<accession>A0A1F5ZT47</accession>